<dbReference type="Pfam" id="PF01135">
    <property type="entry name" value="PCMT"/>
    <property type="match status" value="1"/>
</dbReference>
<evidence type="ECO:0000313" key="2">
    <source>
        <dbReference type="Proteomes" id="UP000291822"/>
    </source>
</evidence>
<evidence type="ECO:0000313" key="1">
    <source>
        <dbReference type="EMBL" id="TCI06520.1"/>
    </source>
</evidence>
<protein>
    <recommendedName>
        <fullName evidence="3">Class I SAM-dependent methyltransferase</fullName>
    </recommendedName>
</protein>
<dbReference type="EMBL" id="SJTG01000006">
    <property type="protein sequence ID" value="TCI06520.1"/>
    <property type="molecule type" value="Genomic_DNA"/>
</dbReference>
<dbReference type="Gene3D" id="3.40.50.150">
    <property type="entry name" value="Vaccinia Virus protein VP39"/>
    <property type="match status" value="1"/>
</dbReference>
<organism evidence="1 2">
    <name type="scientific">Dyella soli</name>
    <dbReference type="NCBI Taxonomy" id="522319"/>
    <lineage>
        <taxon>Bacteria</taxon>
        <taxon>Pseudomonadati</taxon>
        <taxon>Pseudomonadota</taxon>
        <taxon>Gammaproteobacteria</taxon>
        <taxon>Lysobacterales</taxon>
        <taxon>Rhodanobacteraceae</taxon>
        <taxon>Dyella</taxon>
    </lineage>
</organism>
<gene>
    <name evidence="1" type="ORF">EZM97_34135</name>
</gene>
<dbReference type="RefSeq" id="WP_131413327.1">
    <property type="nucleotide sequence ID" value="NZ_SJTG01000006.1"/>
</dbReference>
<dbReference type="InterPro" id="IPR029063">
    <property type="entry name" value="SAM-dependent_MTases_sf"/>
</dbReference>
<evidence type="ECO:0008006" key="3">
    <source>
        <dbReference type="Google" id="ProtNLM"/>
    </source>
</evidence>
<name>A0A4R0YEF5_9GAMM</name>
<sequence length="295" mass="32515">MACHVAHTEQPTCMMDKLHTLIPRWEQDASLLLPTRLRERVLAMDRLEDLLFAAQGEPAMATSLLSRAQALHARLANTQRELALDIREAIMRGDGAQALRAWLQPSAHPQDPQGYDHLDALVSEVLSFDEPGAGIAELDEEMVFYQPTPARHVFELGERAGITAEDVVIDIGSGLGHVPLLLSICTGARCIGIERERLYVESARRCVRALQLGRVSFVAGDAREADLSQGTVFYLYTPFAGSILRQVLDKLKLQAGQRDIRIATLGPCTASIAIEPWLAPVGTPEVHRIALFRSR</sequence>
<dbReference type="CDD" id="cd02440">
    <property type="entry name" value="AdoMet_MTases"/>
    <property type="match status" value="1"/>
</dbReference>
<keyword evidence="2" id="KW-1185">Reference proteome</keyword>
<dbReference type="Proteomes" id="UP000291822">
    <property type="component" value="Unassembled WGS sequence"/>
</dbReference>
<dbReference type="SUPFAM" id="SSF53335">
    <property type="entry name" value="S-adenosyl-L-methionine-dependent methyltransferases"/>
    <property type="match status" value="1"/>
</dbReference>
<proteinExistence type="predicted"/>
<dbReference type="AlphaFoldDB" id="A0A4R0YEF5"/>
<accession>A0A4R0YEF5</accession>
<comment type="caution">
    <text evidence="1">The sequence shown here is derived from an EMBL/GenBank/DDBJ whole genome shotgun (WGS) entry which is preliminary data.</text>
</comment>
<reference evidence="1 2" key="1">
    <citation type="submission" date="2019-02" db="EMBL/GenBank/DDBJ databases">
        <title>Dyella amyloliquefaciens sp. nov., isolated from forest soil.</title>
        <authorList>
            <person name="Gao Z.-H."/>
            <person name="Qiu L.-H."/>
        </authorList>
    </citation>
    <scope>NUCLEOTIDE SEQUENCE [LARGE SCALE GENOMIC DNA]</scope>
    <source>
        <strain evidence="1 2">KACC 12747</strain>
    </source>
</reference>